<dbReference type="AlphaFoldDB" id="A0A6A5BC59"/>
<protein>
    <recommendedName>
        <fullName evidence="4">Las1-like protein</fullName>
    </recommendedName>
</protein>
<dbReference type="GO" id="GO:0090730">
    <property type="term" value="C:Las1 complex"/>
    <property type="evidence" value="ECO:0007669"/>
    <property type="project" value="InterPro"/>
</dbReference>
<gene>
    <name evidence="2" type="ORF">FDP41_009375</name>
</gene>
<dbReference type="VEuPathDB" id="AmoebaDB:FDP41_009375"/>
<dbReference type="VEuPathDB" id="AmoebaDB:NF0102740"/>
<dbReference type="VEuPathDB" id="AmoebaDB:NfTy_061950"/>
<evidence type="ECO:0000256" key="1">
    <source>
        <dbReference type="SAM" id="MobiDB-lite"/>
    </source>
</evidence>
<dbReference type="OMA" id="EISHRKF"/>
<dbReference type="PANTHER" id="PTHR15002:SF0">
    <property type="entry name" value="RIBOSOMAL BIOGENESIS PROTEIN LAS1L"/>
    <property type="match status" value="1"/>
</dbReference>
<evidence type="ECO:0000313" key="2">
    <source>
        <dbReference type="EMBL" id="KAF0972472.1"/>
    </source>
</evidence>
<dbReference type="GO" id="GO:0000470">
    <property type="term" value="P:maturation of LSU-rRNA"/>
    <property type="evidence" value="ECO:0007669"/>
    <property type="project" value="TreeGrafter"/>
</dbReference>
<dbReference type="GO" id="GO:0000460">
    <property type="term" value="P:maturation of 5.8S rRNA"/>
    <property type="evidence" value="ECO:0007669"/>
    <property type="project" value="TreeGrafter"/>
</dbReference>
<feature type="region of interest" description="Disordered" evidence="1">
    <location>
        <begin position="1"/>
        <end position="36"/>
    </location>
</feature>
<dbReference type="Pfam" id="PF04031">
    <property type="entry name" value="Las1"/>
    <property type="match status" value="1"/>
</dbReference>
<dbReference type="RefSeq" id="XP_044557186.1">
    <property type="nucleotide sequence ID" value="XM_044713326.1"/>
</dbReference>
<keyword evidence="3" id="KW-1185">Reference proteome</keyword>
<comment type="caution">
    <text evidence="2">The sequence shown here is derived from an EMBL/GenBank/DDBJ whole genome shotgun (WGS) entry which is preliminary data.</text>
</comment>
<accession>A0A6A5BC59</accession>
<dbReference type="GO" id="GO:0004519">
    <property type="term" value="F:endonuclease activity"/>
    <property type="evidence" value="ECO:0007669"/>
    <property type="project" value="InterPro"/>
</dbReference>
<reference evidence="2 3" key="1">
    <citation type="journal article" date="2019" name="Sci. Rep.">
        <title>Nanopore sequencing improves the draft genome of the human pathogenic amoeba Naegleria fowleri.</title>
        <authorList>
            <person name="Liechti N."/>
            <person name="Schurch N."/>
            <person name="Bruggmann R."/>
            <person name="Wittwer M."/>
        </authorList>
    </citation>
    <scope>NUCLEOTIDE SEQUENCE [LARGE SCALE GENOMIC DNA]</scope>
    <source>
        <strain evidence="2 3">ATCC 30894</strain>
    </source>
</reference>
<dbReference type="GO" id="GO:0030687">
    <property type="term" value="C:preribosome, large subunit precursor"/>
    <property type="evidence" value="ECO:0007669"/>
    <property type="project" value="TreeGrafter"/>
</dbReference>
<organism evidence="2 3">
    <name type="scientific">Naegleria fowleri</name>
    <name type="common">Brain eating amoeba</name>
    <dbReference type="NCBI Taxonomy" id="5763"/>
    <lineage>
        <taxon>Eukaryota</taxon>
        <taxon>Discoba</taxon>
        <taxon>Heterolobosea</taxon>
        <taxon>Tetramitia</taxon>
        <taxon>Eutetramitia</taxon>
        <taxon>Vahlkampfiidae</taxon>
        <taxon>Naegleria</taxon>
    </lineage>
</organism>
<dbReference type="EMBL" id="VFQX01000068">
    <property type="protein sequence ID" value="KAF0972472.1"/>
    <property type="molecule type" value="Genomic_DNA"/>
</dbReference>
<dbReference type="Proteomes" id="UP000444721">
    <property type="component" value="Unassembled WGS sequence"/>
</dbReference>
<name>A0A6A5BC59_NAEFO</name>
<dbReference type="InterPro" id="IPR007174">
    <property type="entry name" value="Las1"/>
</dbReference>
<dbReference type="PANTHER" id="PTHR15002">
    <property type="entry name" value="RIBOSOMAL BIOGENESIS PROTEIN LAS1L"/>
    <property type="match status" value="1"/>
</dbReference>
<proteinExistence type="predicted"/>
<sequence length="463" mass="53986">MSKRAAPSLSNSSTNNSSQPQQKKQKKSPNEYREQDKQYKYEQSVRYSLDFNNPDCPMIPWYDWNEWLFVKRYLFDKPAIEMPELSERAMEILGMWKNKFKIQTSTIVEASYLFLEGLRLDSQISVLSSQNHALSVNVKSIQEQALSNAIVRFVNLFSKDGKTKQASTLAIGSRQADCPKMLVDVRNEISHRKFPSIEILRNCAKLALKWIKQRYWDKQEEHLINYQKEWIQNSNQYIILFKQRMELPQVEDAFDKKEKQRRKERIDLATREIEKVEEKLISQSKGPCCSFVIQTFLLHVLTAPQYNTRKSSPDMVVNKVRFLLDFLDSRLDFITGLIRNIFIIVRDFEIYSSKYNIEKYPMIVVGSVVSFETIELAFDYFDSLLRMLIRKSKERALATCQWISEQVELSKSSELLEVFLTTIHKHLKEEVVSASPPVLGVGTSDTVLFHELLKIGDIASNTI</sequence>
<dbReference type="GeneID" id="68116591"/>
<evidence type="ECO:0008006" key="4">
    <source>
        <dbReference type="Google" id="ProtNLM"/>
    </source>
</evidence>
<feature type="compositionally biased region" description="Low complexity" evidence="1">
    <location>
        <begin position="7"/>
        <end position="22"/>
    </location>
</feature>
<evidence type="ECO:0000313" key="3">
    <source>
        <dbReference type="Proteomes" id="UP000444721"/>
    </source>
</evidence>
<dbReference type="OrthoDB" id="10263222at2759"/>